<organism evidence="1 2">
    <name type="scientific">Pseudomonas putida</name>
    <name type="common">Arthrobacter siderocapsulatus</name>
    <dbReference type="NCBI Taxonomy" id="303"/>
    <lineage>
        <taxon>Bacteria</taxon>
        <taxon>Pseudomonadati</taxon>
        <taxon>Pseudomonadota</taxon>
        <taxon>Gammaproteobacteria</taxon>
        <taxon>Pseudomonadales</taxon>
        <taxon>Pseudomonadaceae</taxon>
        <taxon>Pseudomonas</taxon>
    </lineage>
</organism>
<dbReference type="EMBL" id="JAEHTE010000001">
    <property type="protein sequence ID" value="MBI6882784.1"/>
    <property type="molecule type" value="Genomic_DNA"/>
</dbReference>
<dbReference type="RefSeq" id="WP_198746391.1">
    <property type="nucleotide sequence ID" value="NZ_JAEHTE010000001.1"/>
</dbReference>
<evidence type="ECO:0000313" key="1">
    <source>
        <dbReference type="EMBL" id="MBI6882784.1"/>
    </source>
</evidence>
<dbReference type="AlphaFoldDB" id="A0A8I1ECI9"/>
<name>A0A8I1ECI9_PSEPU</name>
<reference evidence="1" key="1">
    <citation type="submission" date="2020-12" db="EMBL/GenBank/DDBJ databases">
        <title>Enhanced detection system for hospital associated transmission using whole genome sequencing surveillance.</title>
        <authorList>
            <person name="Harrison L.H."/>
            <person name="Van Tyne D."/>
            <person name="Marsh J.W."/>
            <person name="Griffith M.P."/>
            <person name="Snyder D.J."/>
            <person name="Cooper V.S."/>
            <person name="Mustapha M."/>
        </authorList>
    </citation>
    <scope>NUCLEOTIDE SEQUENCE</scope>
    <source>
        <strain evidence="1">PSB00042</strain>
    </source>
</reference>
<evidence type="ECO:0000313" key="2">
    <source>
        <dbReference type="Proteomes" id="UP000637061"/>
    </source>
</evidence>
<comment type="caution">
    <text evidence="1">The sequence shown here is derived from an EMBL/GenBank/DDBJ whole genome shotgun (WGS) entry which is preliminary data.</text>
</comment>
<protein>
    <submittedName>
        <fullName evidence="1">Uncharacterized protein</fullName>
    </submittedName>
</protein>
<proteinExistence type="predicted"/>
<gene>
    <name evidence="1" type="ORF">JEU22_02565</name>
</gene>
<accession>A0A8I1ECI9</accession>
<sequence length="369" mass="42260">MSNKNDLIERVKLMTSMRDGDLFAKTCVEARAEISRLLESNQYKLSANLSKHLADGFGVFFERDKEFVEKTIQHFPVNDYCTVMQLGKSEDIDKYILSEKIDIANIDIKDKSLIRELVSGLTKSHNMHWLGIVIQHISSEATGKYKGSKALASDVWSIVFNQILDNNTKDHPLTDAIDEAMSKFATYNHFSSHDAKILPRVARMGLNKTLISILKYNLVKYYRPAEFKVRENKLVYQALPKKPTPEEAAWIIDRIEYVEFRGMVFSDPDFDFSKMVKSLKKTKGGRSHRLHEHSILNLKDVLTPEFLNTKIRQQRATTLLDAALELDTVKNTESKFYLLNKLIGKGVSRHIKLIATSTKIKTLEEDMGI</sequence>
<dbReference type="Proteomes" id="UP000637061">
    <property type="component" value="Unassembled WGS sequence"/>
</dbReference>